<name>A0ABI8A4D6_FELCA</name>
<keyword evidence="2" id="KW-0689">Ribosomal protein</keyword>
<proteinExistence type="inferred from homology"/>
<dbReference type="PANTHER" id="PTHR11545">
    <property type="entry name" value="RIBOSOMAL PROTEIN L13"/>
    <property type="match status" value="1"/>
</dbReference>
<evidence type="ECO:0008006" key="6">
    <source>
        <dbReference type="Google" id="ProtNLM"/>
    </source>
</evidence>
<dbReference type="SUPFAM" id="SSF52161">
    <property type="entry name" value="Ribosomal protein L13"/>
    <property type="match status" value="1"/>
</dbReference>
<dbReference type="GeneTree" id="ENSGT00390000010799"/>
<keyword evidence="3" id="KW-0687">Ribonucleoprotein</keyword>
<protein>
    <recommendedName>
        <fullName evidence="6">60S ribosomal protein L13a</fullName>
    </recommendedName>
</protein>
<dbReference type="Proteomes" id="UP000823872">
    <property type="component" value="Chromosome E1"/>
</dbReference>
<evidence type="ECO:0000256" key="1">
    <source>
        <dbReference type="ARBA" id="ARBA00006227"/>
    </source>
</evidence>
<reference evidence="4" key="2">
    <citation type="submission" date="2025-08" db="UniProtKB">
        <authorList>
            <consortium name="Ensembl"/>
        </authorList>
    </citation>
    <scope>IDENTIFICATION</scope>
    <source>
        <strain evidence="4">breed Abyssinian</strain>
    </source>
</reference>
<evidence type="ECO:0000313" key="5">
    <source>
        <dbReference type="Proteomes" id="UP000823872"/>
    </source>
</evidence>
<sequence length="166" mass="18512">MEEGQVLGLNGGGHLLGHLEATVSKQVLLGWKVVVVHYEGISTSGNFYKNIKYLAFLHKPLSLNPSRGPSPEPSRIFWRTVDGGSRCPQGCGSEAYTNISLPEHLAHEVGWKCQAVTATLEEKRKKSKIHYGKKKHLMRLQKQAKNNVKKKTDKYTEVLEAHGLLV</sequence>
<dbReference type="InterPro" id="IPR005822">
    <property type="entry name" value="Ribosomal_uL13"/>
</dbReference>
<comment type="similarity">
    <text evidence="1">Belongs to the universal ribosomal protein uL13 family.</text>
</comment>
<dbReference type="InterPro" id="IPR036899">
    <property type="entry name" value="Ribosomal_uL13_sf"/>
</dbReference>
<dbReference type="Ensembl" id="ENSFCTT00005077254.1">
    <property type="protein sequence ID" value="ENSFCTP00005054073.1"/>
    <property type="gene ID" value="ENSFCTG00005027346.1"/>
</dbReference>
<accession>A0ABI8A4D6</accession>
<keyword evidence="5" id="KW-1185">Reference proteome</keyword>
<reference evidence="4 5" key="1">
    <citation type="submission" date="2021-02" db="EMBL/GenBank/DDBJ databases">
        <title>Safari Cat Assemblies.</title>
        <authorList>
            <person name="Bredemeyer K.R."/>
            <person name="Murphy W.J."/>
        </authorList>
    </citation>
    <scope>NUCLEOTIDE SEQUENCE [LARGE SCALE GENOMIC DNA]</scope>
</reference>
<organism evidence="4 5">
    <name type="scientific">Felis catus</name>
    <name type="common">Cat</name>
    <name type="synonym">Felis silvestris catus</name>
    <dbReference type="NCBI Taxonomy" id="9685"/>
    <lineage>
        <taxon>Eukaryota</taxon>
        <taxon>Metazoa</taxon>
        <taxon>Chordata</taxon>
        <taxon>Craniata</taxon>
        <taxon>Vertebrata</taxon>
        <taxon>Euteleostomi</taxon>
        <taxon>Mammalia</taxon>
        <taxon>Eutheria</taxon>
        <taxon>Laurasiatheria</taxon>
        <taxon>Carnivora</taxon>
        <taxon>Feliformia</taxon>
        <taxon>Felidae</taxon>
        <taxon>Felinae</taxon>
        <taxon>Felis</taxon>
    </lineage>
</organism>
<dbReference type="Gene3D" id="6.10.250.3250">
    <property type="match status" value="1"/>
</dbReference>
<reference evidence="4" key="3">
    <citation type="submission" date="2025-09" db="UniProtKB">
        <authorList>
            <consortium name="Ensembl"/>
        </authorList>
    </citation>
    <scope>IDENTIFICATION</scope>
    <source>
        <strain evidence="4">breed Abyssinian</strain>
    </source>
</reference>
<evidence type="ECO:0000313" key="4">
    <source>
        <dbReference type="Ensembl" id="ENSFCTP00005054073.1"/>
    </source>
</evidence>
<evidence type="ECO:0000256" key="3">
    <source>
        <dbReference type="ARBA" id="ARBA00023274"/>
    </source>
</evidence>
<dbReference type="PANTHER" id="PTHR11545:SF3">
    <property type="entry name" value="LARGE RIBOSOMAL SUBUNIT PROTEIN UL13"/>
    <property type="match status" value="1"/>
</dbReference>
<evidence type="ECO:0000256" key="2">
    <source>
        <dbReference type="ARBA" id="ARBA00022980"/>
    </source>
</evidence>